<organism evidence="2 3">
    <name type="scientific">Aspergillus sergii</name>
    <dbReference type="NCBI Taxonomy" id="1034303"/>
    <lineage>
        <taxon>Eukaryota</taxon>
        <taxon>Fungi</taxon>
        <taxon>Dikarya</taxon>
        <taxon>Ascomycota</taxon>
        <taxon>Pezizomycotina</taxon>
        <taxon>Eurotiomycetes</taxon>
        <taxon>Eurotiomycetidae</taxon>
        <taxon>Eurotiales</taxon>
        <taxon>Aspergillaceae</taxon>
        <taxon>Aspergillus</taxon>
        <taxon>Aspergillus subgen. Circumdati</taxon>
    </lineage>
</organism>
<evidence type="ECO:0000256" key="1">
    <source>
        <dbReference type="SAM" id="Phobius"/>
    </source>
</evidence>
<dbReference type="AlphaFoldDB" id="A0A5N6X709"/>
<proteinExistence type="predicted"/>
<dbReference type="EMBL" id="ML741782">
    <property type="protein sequence ID" value="KAE8329021.1"/>
    <property type="molecule type" value="Genomic_DNA"/>
</dbReference>
<name>A0A5N6X709_9EURO</name>
<accession>A0A5N6X709</accession>
<keyword evidence="1" id="KW-0472">Membrane</keyword>
<keyword evidence="1" id="KW-1133">Transmembrane helix</keyword>
<dbReference type="Proteomes" id="UP000325945">
    <property type="component" value="Unassembled WGS sequence"/>
</dbReference>
<feature type="transmembrane region" description="Helical" evidence="1">
    <location>
        <begin position="36"/>
        <end position="55"/>
    </location>
</feature>
<evidence type="ECO:0000313" key="3">
    <source>
        <dbReference type="Proteomes" id="UP000325945"/>
    </source>
</evidence>
<keyword evidence="1" id="KW-0812">Transmembrane</keyword>
<keyword evidence="3" id="KW-1185">Reference proteome</keyword>
<evidence type="ECO:0000313" key="2">
    <source>
        <dbReference type="EMBL" id="KAE8329021.1"/>
    </source>
</evidence>
<reference evidence="3" key="1">
    <citation type="submission" date="2019-04" db="EMBL/GenBank/DDBJ databases">
        <title>Friends and foes A comparative genomics studyof 23 Aspergillus species from section Flavi.</title>
        <authorList>
            <consortium name="DOE Joint Genome Institute"/>
            <person name="Kjaerbolling I."/>
            <person name="Vesth T."/>
            <person name="Frisvad J.C."/>
            <person name="Nybo J.L."/>
            <person name="Theobald S."/>
            <person name="Kildgaard S."/>
            <person name="Isbrandt T."/>
            <person name="Kuo A."/>
            <person name="Sato A."/>
            <person name="Lyhne E.K."/>
            <person name="Kogle M.E."/>
            <person name="Wiebenga A."/>
            <person name="Kun R.S."/>
            <person name="Lubbers R.J."/>
            <person name="Makela M.R."/>
            <person name="Barry K."/>
            <person name="Chovatia M."/>
            <person name="Clum A."/>
            <person name="Daum C."/>
            <person name="Haridas S."/>
            <person name="He G."/>
            <person name="LaButti K."/>
            <person name="Lipzen A."/>
            <person name="Mondo S."/>
            <person name="Riley R."/>
            <person name="Salamov A."/>
            <person name="Simmons B.A."/>
            <person name="Magnuson J.K."/>
            <person name="Henrissat B."/>
            <person name="Mortensen U.H."/>
            <person name="Larsen T.O."/>
            <person name="Devries R.P."/>
            <person name="Grigoriev I.V."/>
            <person name="Machida M."/>
            <person name="Baker S.E."/>
            <person name="Andersen M.R."/>
        </authorList>
    </citation>
    <scope>NUCLEOTIDE SEQUENCE [LARGE SCALE GENOMIC DNA]</scope>
    <source>
        <strain evidence="3">CBS 130017</strain>
    </source>
</reference>
<sequence>MWNGADDTAEIFAIFKLGMIIGNHFRSFTQCFRRPAIVFICAHIAGTLVALSPLVTRCLFYDFHYSISLVSSISY</sequence>
<protein>
    <submittedName>
        <fullName evidence="2">Uncharacterized protein</fullName>
    </submittedName>
</protein>
<gene>
    <name evidence="2" type="ORF">BDV39DRAFT_173070</name>
</gene>